<organism evidence="2 3">
    <name type="scientific">Nocardia aurantiaca</name>
    <dbReference type="NCBI Taxonomy" id="2675850"/>
    <lineage>
        <taxon>Bacteria</taxon>
        <taxon>Bacillati</taxon>
        <taxon>Actinomycetota</taxon>
        <taxon>Actinomycetes</taxon>
        <taxon>Mycobacteriales</taxon>
        <taxon>Nocardiaceae</taxon>
        <taxon>Nocardia</taxon>
    </lineage>
</organism>
<evidence type="ECO:0000259" key="1">
    <source>
        <dbReference type="PROSITE" id="PS51736"/>
    </source>
</evidence>
<keyword evidence="3" id="KW-1185">Reference proteome</keyword>
<feature type="domain" description="Resolvase/invertase-type recombinase catalytic" evidence="1">
    <location>
        <begin position="1"/>
        <end position="56"/>
    </location>
</feature>
<dbReference type="SUPFAM" id="SSF53041">
    <property type="entry name" value="Resolvase-like"/>
    <property type="match status" value="1"/>
</dbReference>
<evidence type="ECO:0000313" key="2">
    <source>
        <dbReference type="EMBL" id="MTE16441.1"/>
    </source>
</evidence>
<dbReference type="AlphaFoldDB" id="A0A6I3L4J4"/>
<proteinExistence type="predicted"/>
<dbReference type="GO" id="GO:0000150">
    <property type="term" value="F:DNA strand exchange activity"/>
    <property type="evidence" value="ECO:0007669"/>
    <property type="project" value="InterPro"/>
</dbReference>
<dbReference type="Proteomes" id="UP000432464">
    <property type="component" value="Unassembled WGS sequence"/>
</dbReference>
<dbReference type="RefSeq" id="WP_154790855.1">
    <property type="nucleotide sequence ID" value="NZ_WMBB01000014.1"/>
</dbReference>
<evidence type="ECO:0000313" key="3">
    <source>
        <dbReference type="Proteomes" id="UP000432464"/>
    </source>
</evidence>
<comment type="caution">
    <text evidence="2">The sequence shown here is derived from an EMBL/GenBank/DDBJ whole genome shotgun (WGS) entry which is preliminary data.</text>
</comment>
<accession>A0A6I3L4J4</accession>
<dbReference type="EMBL" id="WMBB01000014">
    <property type="protein sequence ID" value="MTE16441.1"/>
    <property type="molecule type" value="Genomic_DNA"/>
</dbReference>
<dbReference type="GO" id="GO:0003677">
    <property type="term" value="F:DNA binding"/>
    <property type="evidence" value="ECO:0007669"/>
    <property type="project" value="InterPro"/>
</dbReference>
<dbReference type="Gene3D" id="3.40.50.1390">
    <property type="entry name" value="Resolvase, N-terminal catalytic domain"/>
    <property type="match status" value="1"/>
</dbReference>
<sequence length="56" mass="6389">MSLSAPQRKGRKLDRQLLALRAAGCRKIFSDKKSDTEVEREQLAECLGYLRPATPW</sequence>
<dbReference type="PROSITE" id="PS51736">
    <property type="entry name" value="RECOMBINASES_3"/>
    <property type="match status" value="1"/>
</dbReference>
<dbReference type="InterPro" id="IPR006119">
    <property type="entry name" value="Resolv_N"/>
</dbReference>
<dbReference type="InterPro" id="IPR036162">
    <property type="entry name" value="Resolvase-like_N_sf"/>
</dbReference>
<protein>
    <recommendedName>
        <fullName evidence="1">Resolvase/invertase-type recombinase catalytic domain-containing protein</fullName>
    </recommendedName>
</protein>
<name>A0A6I3L4J4_9NOCA</name>
<gene>
    <name evidence="2" type="ORF">GLP40_27210</name>
</gene>
<reference evidence="2 3" key="1">
    <citation type="submission" date="2019-11" db="EMBL/GenBank/DDBJ databases">
        <title>Nocardia sp. nov. CT2-14 isolated from soil.</title>
        <authorList>
            <person name="Kanchanasin P."/>
            <person name="Tanasupawat S."/>
            <person name="Yuki M."/>
            <person name="Kudo T."/>
        </authorList>
    </citation>
    <scope>NUCLEOTIDE SEQUENCE [LARGE SCALE GENOMIC DNA]</scope>
    <source>
        <strain evidence="2 3">CT2-14</strain>
    </source>
</reference>